<evidence type="ECO:0000313" key="2">
    <source>
        <dbReference type="EMBL" id="THH08181.1"/>
    </source>
</evidence>
<protein>
    <submittedName>
        <fullName evidence="2">Uncharacterized protein</fullName>
    </submittedName>
</protein>
<reference evidence="2 3" key="1">
    <citation type="submission" date="2019-02" db="EMBL/GenBank/DDBJ databases">
        <title>Genome sequencing of the rare red list fungi Bondarzewia mesenterica.</title>
        <authorList>
            <person name="Buettner E."/>
            <person name="Kellner H."/>
        </authorList>
    </citation>
    <scope>NUCLEOTIDE SEQUENCE [LARGE SCALE GENOMIC DNA]</scope>
    <source>
        <strain evidence="2 3">DSM 108281</strain>
    </source>
</reference>
<evidence type="ECO:0000256" key="1">
    <source>
        <dbReference type="SAM" id="MobiDB-lite"/>
    </source>
</evidence>
<organism evidence="2 3">
    <name type="scientific">Bondarzewia mesenterica</name>
    <dbReference type="NCBI Taxonomy" id="1095465"/>
    <lineage>
        <taxon>Eukaryota</taxon>
        <taxon>Fungi</taxon>
        <taxon>Dikarya</taxon>
        <taxon>Basidiomycota</taxon>
        <taxon>Agaricomycotina</taxon>
        <taxon>Agaricomycetes</taxon>
        <taxon>Russulales</taxon>
        <taxon>Bondarzewiaceae</taxon>
        <taxon>Bondarzewia</taxon>
    </lineage>
</organism>
<keyword evidence="3" id="KW-1185">Reference proteome</keyword>
<evidence type="ECO:0000313" key="3">
    <source>
        <dbReference type="Proteomes" id="UP000310158"/>
    </source>
</evidence>
<dbReference type="OrthoDB" id="3262664at2759"/>
<feature type="compositionally biased region" description="Polar residues" evidence="1">
    <location>
        <begin position="54"/>
        <end position="66"/>
    </location>
</feature>
<comment type="caution">
    <text evidence="2">The sequence shown here is derived from an EMBL/GenBank/DDBJ whole genome shotgun (WGS) entry which is preliminary data.</text>
</comment>
<dbReference type="EMBL" id="SGPL01000719">
    <property type="protein sequence ID" value="THH08181.1"/>
    <property type="molecule type" value="Genomic_DNA"/>
</dbReference>
<sequence>MSPSSLSLPRLLPPLARMSCSVDDLVNSFNSNHIGQEAIDLALLHAQLAQTLFGQSTPSPNAQSFPRRSAIPPRCNTPTARTPSSSSFHWDDTHRRRSSSIAMDDLREVDLDDMEDERMVEDLLGASASSPAPLRVCAQPISPPPSH</sequence>
<feature type="region of interest" description="Disordered" evidence="1">
    <location>
        <begin position="54"/>
        <end position="147"/>
    </location>
</feature>
<feature type="compositionally biased region" description="Acidic residues" evidence="1">
    <location>
        <begin position="110"/>
        <end position="119"/>
    </location>
</feature>
<dbReference type="Proteomes" id="UP000310158">
    <property type="component" value="Unassembled WGS sequence"/>
</dbReference>
<dbReference type="AlphaFoldDB" id="A0A4S4LAR7"/>
<feature type="non-terminal residue" evidence="2">
    <location>
        <position position="147"/>
    </location>
</feature>
<name>A0A4S4LAR7_9AGAM</name>
<feature type="compositionally biased region" description="Polar residues" evidence="1">
    <location>
        <begin position="76"/>
        <end position="88"/>
    </location>
</feature>
<gene>
    <name evidence="2" type="ORF">EW146_g9075</name>
</gene>
<proteinExistence type="predicted"/>
<accession>A0A4S4LAR7</accession>